<feature type="signal peptide" evidence="2">
    <location>
        <begin position="1"/>
        <end position="20"/>
    </location>
</feature>
<dbReference type="Gene3D" id="3.40.190.170">
    <property type="entry name" value="Bacterial extracellular solute-binding protein, family 7"/>
    <property type="match status" value="1"/>
</dbReference>
<dbReference type="PANTHER" id="PTHR33376:SF4">
    <property type="entry name" value="SIALIC ACID-BINDING PERIPLASMIC PROTEIN SIAP"/>
    <property type="match status" value="1"/>
</dbReference>
<dbReference type="OrthoDB" id="9794826at2"/>
<evidence type="ECO:0000256" key="2">
    <source>
        <dbReference type="SAM" id="SignalP"/>
    </source>
</evidence>
<dbReference type="Proteomes" id="UP000235584">
    <property type="component" value="Chromosome"/>
</dbReference>
<reference evidence="3 4" key="1">
    <citation type="submission" date="2018-01" db="EMBL/GenBank/DDBJ databases">
        <title>Complete genome sequence of Bacteriovorax stolpii DSM12778.</title>
        <authorList>
            <person name="Tang B."/>
            <person name="Chang J."/>
        </authorList>
    </citation>
    <scope>NUCLEOTIDE SEQUENCE [LARGE SCALE GENOMIC DNA]</scope>
    <source>
        <strain evidence="3 4">DSM 12778</strain>
    </source>
</reference>
<accession>A0A2K9NP35</accession>
<proteinExistence type="predicted"/>
<gene>
    <name evidence="3" type="ORF">C0V70_03855</name>
</gene>
<dbReference type="KEGG" id="bsto:C0V70_03855"/>
<sequence>MNMKTLLLSMTLFASMNLHAAIKVGVLAPEGTGWAKNIKKMATEIKDATKGNVELKIYYGGSQGDEQDVLRKIRIGQLQGGIFTGKTLGEINGDVRVMEVPFTFNHDRVKALKTLEAMTPFFNQKFEQNKFKNLATFEIGHVYFVTQKKVQDLNSIKSLKIWTWDGDPIVATLFESMNLIGVPLALPDVLASLSTGVVEAAYAPPIGIIALQWNTKVKYIVDFPISYSIGAFVITNSAWANISPADQKIVSDIAKKYEKEINSGNAKDNDDAMAAIKSQKIEFVKFSDSEIKVAQGYRATMIKKLTGKLFSAEALKKLEAEMAKK</sequence>
<dbReference type="PANTHER" id="PTHR33376">
    <property type="match status" value="1"/>
</dbReference>
<dbReference type="NCBIfam" id="NF037995">
    <property type="entry name" value="TRAP_S1"/>
    <property type="match status" value="1"/>
</dbReference>
<dbReference type="AlphaFoldDB" id="A0A2K9NP35"/>
<keyword evidence="1 2" id="KW-0732">Signal</keyword>
<dbReference type="Pfam" id="PF03480">
    <property type="entry name" value="DctP"/>
    <property type="match status" value="1"/>
</dbReference>
<dbReference type="CDD" id="cd13670">
    <property type="entry name" value="PBP2_TRAP_Tp0957_like"/>
    <property type="match status" value="1"/>
</dbReference>
<feature type="chain" id="PRO_5014669029" evidence="2">
    <location>
        <begin position="21"/>
        <end position="325"/>
    </location>
</feature>
<evidence type="ECO:0000313" key="4">
    <source>
        <dbReference type="Proteomes" id="UP000235584"/>
    </source>
</evidence>
<evidence type="ECO:0000313" key="3">
    <source>
        <dbReference type="EMBL" id="AUN97257.1"/>
    </source>
</evidence>
<protein>
    <submittedName>
        <fullName evidence="3">ABC transporter substrate-binding protein</fullName>
    </submittedName>
</protein>
<dbReference type="EMBL" id="CP025704">
    <property type="protein sequence ID" value="AUN97257.1"/>
    <property type="molecule type" value="Genomic_DNA"/>
</dbReference>
<dbReference type="GO" id="GO:0055085">
    <property type="term" value="P:transmembrane transport"/>
    <property type="evidence" value="ECO:0007669"/>
    <property type="project" value="InterPro"/>
</dbReference>
<dbReference type="InterPro" id="IPR018389">
    <property type="entry name" value="DctP_fam"/>
</dbReference>
<keyword evidence="4" id="KW-1185">Reference proteome</keyword>
<dbReference type="InterPro" id="IPR038404">
    <property type="entry name" value="TRAP_DctP_sf"/>
</dbReference>
<organism evidence="3 4">
    <name type="scientific">Bacteriovorax stolpii</name>
    <name type="common">Bdellovibrio stolpii</name>
    <dbReference type="NCBI Taxonomy" id="960"/>
    <lineage>
        <taxon>Bacteria</taxon>
        <taxon>Pseudomonadati</taxon>
        <taxon>Bdellovibrionota</taxon>
        <taxon>Bacteriovoracia</taxon>
        <taxon>Bacteriovoracales</taxon>
        <taxon>Bacteriovoracaceae</taxon>
        <taxon>Bacteriovorax</taxon>
    </lineage>
</organism>
<evidence type="ECO:0000256" key="1">
    <source>
        <dbReference type="ARBA" id="ARBA00022729"/>
    </source>
</evidence>
<name>A0A2K9NP35_BACTC</name>